<keyword evidence="4" id="KW-0808">Transferase</keyword>
<dbReference type="InterPro" id="IPR006162">
    <property type="entry name" value="Ppantetheine_attach_site"/>
</dbReference>
<accession>A0ABX0MCI9</accession>
<dbReference type="RefSeq" id="WP_167077517.1">
    <property type="nucleotide sequence ID" value="NZ_VVIW01000009.1"/>
</dbReference>
<gene>
    <name evidence="8" type="ORF">F1609_16480</name>
</gene>
<keyword evidence="3" id="KW-0597">Phosphoprotein</keyword>
<dbReference type="CDD" id="cd00833">
    <property type="entry name" value="PKS"/>
    <property type="match status" value="1"/>
</dbReference>
<dbReference type="PROSITE" id="PS52004">
    <property type="entry name" value="KS3_2"/>
    <property type="match status" value="1"/>
</dbReference>
<evidence type="ECO:0008006" key="10">
    <source>
        <dbReference type="Google" id="ProtNLM"/>
    </source>
</evidence>
<evidence type="ECO:0000313" key="8">
    <source>
        <dbReference type="EMBL" id="NHZ41746.1"/>
    </source>
</evidence>
<dbReference type="SMART" id="SM01294">
    <property type="entry name" value="PKS_PP_betabranch"/>
    <property type="match status" value="1"/>
</dbReference>
<name>A0ABX0MCI9_9BURK</name>
<dbReference type="InterPro" id="IPR050091">
    <property type="entry name" value="PKS_NRPS_Biosynth_Enz"/>
</dbReference>
<dbReference type="SUPFAM" id="SSF53901">
    <property type="entry name" value="Thiolase-like"/>
    <property type="match status" value="1"/>
</dbReference>
<dbReference type="Pfam" id="PF02801">
    <property type="entry name" value="Ketoacyl-synt_C"/>
    <property type="match status" value="1"/>
</dbReference>
<dbReference type="PANTHER" id="PTHR43775:SF37">
    <property type="entry name" value="SI:DKEY-61P9.11"/>
    <property type="match status" value="1"/>
</dbReference>
<dbReference type="InterPro" id="IPR014031">
    <property type="entry name" value="Ketoacyl_synth_C"/>
</dbReference>
<dbReference type="Gene3D" id="1.10.1240.100">
    <property type="match status" value="1"/>
</dbReference>
<dbReference type="Pfam" id="PF16197">
    <property type="entry name" value="KAsynt_C_assoc"/>
    <property type="match status" value="1"/>
</dbReference>
<evidence type="ECO:0000256" key="1">
    <source>
        <dbReference type="ARBA" id="ARBA00001957"/>
    </source>
</evidence>
<dbReference type="Pfam" id="PF00109">
    <property type="entry name" value="ketoacyl-synt"/>
    <property type="match status" value="1"/>
</dbReference>
<dbReference type="PROSITE" id="PS00606">
    <property type="entry name" value="KS3_1"/>
    <property type="match status" value="1"/>
</dbReference>
<keyword evidence="9" id="KW-1185">Reference proteome</keyword>
<dbReference type="Gene3D" id="1.10.1200.10">
    <property type="entry name" value="ACP-like"/>
    <property type="match status" value="1"/>
</dbReference>
<comment type="cofactor">
    <cofactor evidence="1">
        <name>pantetheine 4'-phosphate</name>
        <dbReference type="ChEBI" id="CHEBI:47942"/>
    </cofactor>
</comment>
<dbReference type="Pfam" id="PF00550">
    <property type="entry name" value="PP-binding"/>
    <property type="match status" value="1"/>
</dbReference>
<feature type="domain" description="Ketosynthase family 3 (KS3)" evidence="7">
    <location>
        <begin position="6"/>
        <end position="422"/>
    </location>
</feature>
<dbReference type="SUPFAM" id="SSF52777">
    <property type="entry name" value="CoA-dependent acyltransferases"/>
    <property type="match status" value="2"/>
</dbReference>
<evidence type="ECO:0000256" key="4">
    <source>
        <dbReference type="ARBA" id="ARBA00022679"/>
    </source>
</evidence>
<dbReference type="SMART" id="SM00823">
    <property type="entry name" value="PKS_PP"/>
    <property type="match status" value="1"/>
</dbReference>
<comment type="caution">
    <text evidence="8">The sequence shown here is derived from an EMBL/GenBank/DDBJ whole genome shotgun (WGS) entry which is preliminary data.</text>
</comment>
<evidence type="ECO:0000259" key="6">
    <source>
        <dbReference type="PROSITE" id="PS50075"/>
    </source>
</evidence>
<feature type="compositionally biased region" description="Basic and acidic residues" evidence="5">
    <location>
        <begin position="836"/>
        <end position="848"/>
    </location>
</feature>
<organism evidence="8 9">
    <name type="scientific">Massilia aquatica</name>
    <dbReference type="NCBI Taxonomy" id="2609000"/>
    <lineage>
        <taxon>Bacteria</taxon>
        <taxon>Pseudomonadati</taxon>
        <taxon>Pseudomonadota</taxon>
        <taxon>Betaproteobacteria</taxon>
        <taxon>Burkholderiales</taxon>
        <taxon>Oxalobacteraceae</taxon>
        <taxon>Telluria group</taxon>
        <taxon>Massilia</taxon>
    </lineage>
</organism>
<evidence type="ECO:0000313" key="9">
    <source>
        <dbReference type="Proteomes" id="UP000819052"/>
    </source>
</evidence>
<dbReference type="InterPro" id="IPR018201">
    <property type="entry name" value="Ketoacyl_synth_AS"/>
</dbReference>
<keyword evidence="2" id="KW-0596">Phosphopantetheine</keyword>
<dbReference type="SUPFAM" id="SSF47336">
    <property type="entry name" value="ACP-like"/>
    <property type="match status" value="1"/>
</dbReference>
<feature type="region of interest" description="Disordered" evidence="5">
    <location>
        <begin position="729"/>
        <end position="752"/>
    </location>
</feature>
<dbReference type="Gene3D" id="3.30.559.10">
    <property type="entry name" value="Chloramphenicol acetyltransferase-like domain"/>
    <property type="match status" value="1"/>
</dbReference>
<dbReference type="InterPro" id="IPR020806">
    <property type="entry name" value="PKS_PP-bd"/>
</dbReference>
<dbReference type="PROSITE" id="PS00012">
    <property type="entry name" value="PHOSPHOPANTETHEINE"/>
    <property type="match status" value="1"/>
</dbReference>
<dbReference type="InterPro" id="IPR023213">
    <property type="entry name" value="CAT-like_dom_sf"/>
</dbReference>
<dbReference type="InterPro" id="IPR001242">
    <property type="entry name" value="Condensation_dom"/>
</dbReference>
<dbReference type="SMART" id="SM00825">
    <property type="entry name" value="PKS_KS"/>
    <property type="match status" value="1"/>
</dbReference>
<dbReference type="InterPro" id="IPR016039">
    <property type="entry name" value="Thiolase-like"/>
</dbReference>
<reference evidence="8 9" key="1">
    <citation type="submission" date="2019-09" db="EMBL/GenBank/DDBJ databases">
        <title>Taxonomy of Antarctic Massilia spp.: description of Massilia rubra sp. nov., Massilia aquatica sp. nov., Massilia mucilaginosa sp. nov., Massilia frigida sp. nov. isolated from streams, lakes and regoliths.</title>
        <authorList>
            <person name="Holochova P."/>
            <person name="Sedlacek I."/>
            <person name="Kralova S."/>
            <person name="Maslanova I."/>
            <person name="Busse H.-J."/>
            <person name="Stankova E."/>
            <person name="Vrbovska V."/>
            <person name="Kovarovic V."/>
            <person name="Bartak M."/>
            <person name="Svec P."/>
            <person name="Pantucek R."/>
        </authorList>
    </citation>
    <scope>NUCLEOTIDE SEQUENCE [LARGE SCALE GENOMIC DNA]</scope>
    <source>
        <strain evidence="8 9">CCM 8693</strain>
    </source>
</reference>
<dbReference type="PANTHER" id="PTHR43775">
    <property type="entry name" value="FATTY ACID SYNTHASE"/>
    <property type="match status" value="1"/>
</dbReference>
<dbReference type="EMBL" id="VVIW01000009">
    <property type="protein sequence ID" value="NHZ41746.1"/>
    <property type="molecule type" value="Genomic_DNA"/>
</dbReference>
<dbReference type="Gene3D" id="3.30.559.30">
    <property type="entry name" value="Nonribosomal peptide synthetase, condensation domain"/>
    <property type="match status" value="1"/>
</dbReference>
<dbReference type="Proteomes" id="UP000819052">
    <property type="component" value="Unassembled WGS sequence"/>
</dbReference>
<dbReference type="PROSITE" id="PS50075">
    <property type="entry name" value="CARRIER"/>
    <property type="match status" value="1"/>
</dbReference>
<sequence length="1288" mass="134784">MHTFANQPIAIIGIAAALPGAGAGADLAQLAASLEQGRDLVAPVPPSRRRDGAFGAAEALSECALLERIDLFDHGFFGMSLREARQMDPQQRLLLQLSCKAIWDAGHALDSVRGSRTAVVFGAASESYSALLAHEEAPLVTGLLPAAQAGRVAYQLDLHGPAFTLDTACSSALGAILEAARLLASGEAEMALTGGVRLMSRPPLALVAGNEGILSPGARARSFDQAADGTALGEGGVVYLLKPLAAAQRDGDPVHAVILGGARNQDGGRSNGFAAPSAEAQEQLLVEAWRAAGVNPLSIGLIEAHGTGTRLGDPIEYKALSAAFARSTARTGFCVLGSVKSNIGHLDSAAGAAGVLKAVLALKHARRYASAHFRTPNPLLESATSALLLSDRTQDWPSAAPRRAGVSAFGMTGTNVHLVLEQAPPQAQAPVRPGKRSEPVLALLAAHSAAALRRHAACLAAYLEEKGDAALADLAWVQAAGRDHGPYRATLSALDGAQAAAALHAIAAGTQALERCPEAVPVMLLAHEGAVDAATADACLMLAPGLRPWCAQERARLDALDPALRAHADALLHKLVLVRTLLELGVSERNLIGHGSGNLLLDVLRGQSSLAAAAAAAAVQASPAAPDAGRLAQAFAAIAEQGEPVYLAPWPGQLATAATQVAPLRHGAALAGAGAATRSALLAALAVLYRCGVTLDWQALARLGSGDGRRASVPTDLFEALRCWTDAPQPSDAGGLAQPHQPSLAAPAPAPVPADTEQALAAIWRRLLETGSIDSGDDFFDLGGDSLMQTQLANAVKQAFGVDLDFNALYDHPTLAGLAAHIRTLAPQAQAQAAGEPREAGPQRDPGRTRFPASHSQRRMWLLQQLDPQSGAYNVSAAYGLDGALDPDALRTALQRLAARHDILRSAFALDDGELTMLVHAGAAVDFEVAGTPAQDAAALLLRHAARPFDLAAPGAWRVLLLQERGASGHGCLQLVLHHAICDEWSLNLLLRELECDYAAALAGQASPVAPPKLQFGDWAAWERSLALSPQRQRDGEHWQRVLADAPATLALPTDFPPAARQDDAGAWLPLAVPAALTARLREAARAAHGTLFTWLLTGYAAWLARLTQSEDFLIGVPSAGRHHPDAENLPGCFINTLPIRIDASGEPSFRVLFERVRGALNAALEHQRHPFDLMVEQVRAGGDAARSPLVQTLVSLQGNAPGADAQLRLGQAALRALPPQGTVAWFDLSAVLWETAQGGLEGILAYRSALFERATIDSFWQDWCALLEAGLLQPDDSIHHLLHDLAW</sequence>
<feature type="region of interest" description="Disordered" evidence="5">
    <location>
        <begin position="828"/>
        <end position="854"/>
    </location>
</feature>
<evidence type="ECO:0000259" key="7">
    <source>
        <dbReference type="PROSITE" id="PS52004"/>
    </source>
</evidence>
<proteinExistence type="predicted"/>
<evidence type="ECO:0000256" key="2">
    <source>
        <dbReference type="ARBA" id="ARBA00022450"/>
    </source>
</evidence>
<dbReference type="Gene3D" id="3.40.47.10">
    <property type="match status" value="1"/>
</dbReference>
<evidence type="ECO:0000256" key="5">
    <source>
        <dbReference type="SAM" id="MobiDB-lite"/>
    </source>
</evidence>
<feature type="domain" description="Carrier" evidence="6">
    <location>
        <begin position="751"/>
        <end position="826"/>
    </location>
</feature>
<dbReference type="InterPro" id="IPR020841">
    <property type="entry name" value="PKS_Beta-ketoAc_synthase_dom"/>
</dbReference>
<dbReference type="CDD" id="cd19531">
    <property type="entry name" value="LCL_NRPS-like"/>
    <property type="match status" value="1"/>
</dbReference>
<dbReference type="InterPro" id="IPR032821">
    <property type="entry name" value="PKS_assoc"/>
</dbReference>
<dbReference type="Pfam" id="PF00668">
    <property type="entry name" value="Condensation"/>
    <property type="match status" value="1"/>
</dbReference>
<dbReference type="InterPro" id="IPR009081">
    <property type="entry name" value="PP-bd_ACP"/>
</dbReference>
<feature type="compositionally biased region" description="Low complexity" evidence="5">
    <location>
        <begin position="736"/>
        <end position="747"/>
    </location>
</feature>
<evidence type="ECO:0000256" key="3">
    <source>
        <dbReference type="ARBA" id="ARBA00022553"/>
    </source>
</evidence>
<dbReference type="InterPro" id="IPR014030">
    <property type="entry name" value="Ketoacyl_synth_N"/>
</dbReference>
<protein>
    <recommendedName>
        <fullName evidence="10">Carrier domain-containing protein</fullName>
    </recommendedName>
</protein>
<dbReference type="InterPro" id="IPR036736">
    <property type="entry name" value="ACP-like_sf"/>
</dbReference>